<comment type="caution">
    <text evidence="8">The sequence shown here is derived from an EMBL/GenBank/DDBJ whole genome shotgun (WGS) entry which is preliminary data.</text>
</comment>
<keyword evidence="4 7" id="KW-0812">Transmembrane</keyword>
<dbReference type="GO" id="GO:0042910">
    <property type="term" value="F:xenobiotic transmembrane transporter activity"/>
    <property type="evidence" value="ECO:0007669"/>
    <property type="project" value="InterPro"/>
</dbReference>
<feature type="transmembrane region" description="Helical" evidence="7">
    <location>
        <begin position="167"/>
        <end position="187"/>
    </location>
</feature>
<evidence type="ECO:0000313" key="9">
    <source>
        <dbReference type="Proteomes" id="UP000294664"/>
    </source>
</evidence>
<evidence type="ECO:0000256" key="3">
    <source>
        <dbReference type="ARBA" id="ARBA00022448"/>
    </source>
</evidence>
<evidence type="ECO:0000256" key="2">
    <source>
        <dbReference type="ARBA" id="ARBA00010199"/>
    </source>
</evidence>
<dbReference type="InterPro" id="IPR002528">
    <property type="entry name" value="MATE_fam"/>
</dbReference>
<name>A0A4R3M5U9_9HYPH</name>
<feature type="transmembrane region" description="Helical" evidence="7">
    <location>
        <begin position="140"/>
        <end position="160"/>
    </location>
</feature>
<dbReference type="NCBIfam" id="TIGR00797">
    <property type="entry name" value="matE"/>
    <property type="match status" value="1"/>
</dbReference>
<evidence type="ECO:0000256" key="5">
    <source>
        <dbReference type="ARBA" id="ARBA00022989"/>
    </source>
</evidence>
<dbReference type="Pfam" id="PF01554">
    <property type="entry name" value="MatE"/>
    <property type="match status" value="2"/>
</dbReference>
<organism evidence="8 9">
    <name type="scientific">Aquabacter spiritensis</name>
    <dbReference type="NCBI Taxonomy" id="933073"/>
    <lineage>
        <taxon>Bacteria</taxon>
        <taxon>Pseudomonadati</taxon>
        <taxon>Pseudomonadota</taxon>
        <taxon>Alphaproteobacteria</taxon>
        <taxon>Hyphomicrobiales</taxon>
        <taxon>Xanthobacteraceae</taxon>
        <taxon>Aquabacter</taxon>
    </lineage>
</organism>
<feature type="transmembrane region" description="Helical" evidence="7">
    <location>
        <begin position="49"/>
        <end position="71"/>
    </location>
</feature>
<reference evidence="8 9" key="1">
    <citation type="submission" date="2019-03" db="EMBL/GenBank/DDBJ databases">
        <title>Genomic Encyclopedia of Type Strains, Phase IV (KMG-IV): sequencing the most valuable type-strain genomes for metagenomic binning, comparative biology and taxonomic classification.</title>
        <authorList>
            <person name="Goeker M."/>
        </authorList>
    </citation>
    <scope>NUCLEOTIDE SEQUENCE [LARGE SCALE GENOMIC DNA]</scope>
    <source>
        <strain evidence="8 9">DSM 9035</strain>
    </source>
</reference>
<protein>
    <submittedName>
        <fullName evidence="8">MATE family multidrug resistance protein</fullName>
    </submittedName>
</protein>
<dbReference type="AlphaFoldDB" id="A0A4R3M5U9"/>
<dbReference type="GO" id="GO:0015297">
    <property type="term" value="F:antiporter activity"/>
    <property type="evidence" value="ECO:0007669"/>
    <property type="project" value="InterPro"/>
</dbReference>
<dbReference type="InterPro" id="IPR050222">
    <property type="entry name" value="MATE_MdtK"/>
</dbReference>
<gene>
    <name evidence="8" type="ORF">EDC64_102338</name>
</gene>
<feature type="transmembrane region" description="Helical" evidence="7">
    <location>
        <begin position="316"/>
        <end position="337"/>
    </location>
</feature>
<dbReference type="PANTHER" id="PTHR43298:SF2">
    <property type="entry name" value="FMN_FAD EXPORTER YEEO-RELATED"/>
    <property type="match status" value="1"/>
</dbReference>
<evidence type="ECO:0000313" key="8">
    <source>
        <dbReference type="EMBL" id="TCT06857.1"/>
    </source>
</evidence>
<dbReference type="OrthoDB" id="9789527at2"/>
<keyword evidence="5 7" id="KW-1133">Transmembrane helix</keyword>
<sequence>MRPGGPVRPVAVSHRRVLAIALPMTVAHLTTPLLGIVDTAVIGRLGDAALLGGVALGAVVFDFLFWGFGFLRMATVGLSAQALGRGDGVEQRAVLSRALLVAAACGAALVVCQLPIRAAALALAGASPAVDAAVQDYFDVRIWAAPFTLANYVVAGWLTGIGRTGHALALQIVISLLNMGLTVALVLGLDWGVAGSAAGTLVAEIAGAVAGLLVCARMSGFSPRVSRAVLLDRQALGASFVLNRDIMIRTAALMLAFSFFAAQGARAGDVTLAANALLNNMVMLAAFFLDGFATAAEQICGQAVGARNRGAFLRGLRLSLLWGFGFALVASLAYLTLGPLAIDLMTTSSEVRTAARAFLALAALLPVVGVFAYAFDGIYIGALWSRDMRNLMLAALAVYFLAWWGLRPLGNAGLWLALLAFLTARGALQAARLPALMARTFPDLPRRAELPTSP</sequence>
<feature type="transmembrane region" description="Helical" evidence="7">
    <location>
        <begin position="17"/>
        <end position="37"/>
    </location>
</feature>
<dbReference type="CDD" id="cd13136">
    <property type="entry name" value="MATE_DinF_like"/>
    <property type="match status" value="1"/>
</dbReference>
<comment type="subcellular location">
    <subcellularLocation>
        <location evidence="1">Membrane</location>
        <topology evidence="1">Multi-pass membrane protein</topology>
    </subcellularLocation>
</comment>
<evidence type="ECO:0000256" key="6">
    <source>
        <dbReference type="ARBA" id="ARBA00023136"/>
    </source>
</evidence>
<feature type="transmembrane region" description="Helical" evidence="7">
    <location>
        <begin position="98"/>
        <end position="120"/>
    </location>
</feature>
<dbReference type="EMBL" id="SMAI01000002">
    <property type="protein sequence ID" value="TCT06857.1"/>
    <property type="molecule type" value="Genomic_DNA"/>
</dbReference>
<feature type="transmembrane region" description="Helical" evidence="7">
    <location>
        <begin position="277"/>
        <end position="296"/>
    </location>
</feature>
<dbReference type="Proteomes" id="UP000294664">
    <property type="component" value="Unassembled WGS sequence"/>
</dbReference>
<proteinExistence type="inferred from homology"/>
<dbReference type="GO" id="GO:0005886">
    <property type="term" value="C:plasma membrane"/>
    <property type="evidence" value="ECO:0007669"/>
    <property type="project" value="TreeGrafter"/>
</dbReference>
<dbReference type="InterPro" id="IPR044644">
    <property type="entry name" value="DinF-like"/>
</dbReference>
<feature type="transmembrane region" description="Helical" evidence="7">
    <location>
        <begin position="357"/>
        <end position="378"/>
    </location>
</feature>
<accession>A0A4R3M5U9</accession>
<dbReference type="PANTHER" id="PTHR43298">
    <property type="entry name" value="MULTIDRUG RESISTANCE PROTEIN NORM-RELATED"/>
    <property type="match status" value="1"/>
</dbReference>
<keyword evidence="3" id="KW-0813">Transport</keyword>
<evidence type="ECO:0000256" key="4">
    <source>
        <dbReference type="ARBA" id="ARBA00022692"/>
    </source>
</evidence>
<comment type="similarity">
    <text evidence="2">Belongs to the multi antimicrobial extrusion (MATE) (TC 2.A.66.1) family.</text>
</comment>
<keyword evidence="6 7" id="KW-0472">Membrane</keyword>
<evidence type="ECO:0000256" key="1">
    <source>
        <dbReference type="ARBA" id="ARBA00004141"/>
    </source>
</evidence>
<evidence type="ECO:0000256" key="7">
    <source>
        <dbReference type="SAM" id="Phobius"/>
    </source>
</evidence>
<feature type="transmembrane region" description="Helical" evidence="7">
    <location>
        <begin position="193"/>
        <end position="216"/>
    </location>
</feature>
<keyword evidence="9" id="KW-1185">Reference proteome</keyword>